<dbReference type="Pfam" id="PF06739">
    <property type="entry name" value="SBBP"/>
    <property type="match status" value="2"/>
</dbReference>
<dbReference type="AlphaFoldDB" id="A0A9X4AQF7"/>
<reference evidence="2 3" key="1">
    <citation type="submission" date="2021-04" db="EMBL/GenBank/DDBJ databases">
        <title>Genome analysis of Polyangium sp.</title>
        <authorList>
            <person name="Li Y."/>
            <person name="Wang J."/>
        </authorList>
    </citation>
    <scope>NUCLEOTIDE SEQUENCE [LARGE SCALE GENOMIC DNA]</scope>
    <source>
        <strain evidence="2 3">SDU14</strain>
    </source>
</reference>
<dbReference type="PANTHER" id="PTHR35580">
    <property type="entry name" value="CELL SURFACE GLYCOPROTEIN (S-LAYER PROTEIN)-LIKE PROTEIN"/>
    <property type="match status" value="1"/>
</dbReference>
<protein>
    <submittedName>
        <fullName evidence="2">SBBP repeat-containing protein</fullName>
    </submittedName>
</protein>
<name>A0A9X4AQF7_9BACT</name>
<proteinExistence type="predicted"/>
<keyword evidence="1" id="KW-0732">Signal</keyword>
<dbReference type="RefSeq" id="WP_272417336.1">
    <property type="nucleotide sequence ID" value="NZ_JAGTJJ010000002.1"/>
</dbReference>
<gene>
    <name evidence="2" type="ORF">KEG57_07345</name>
</gene>
<dbReference type="PROSITE" id="PS51257">
    <property type="entry name" value="PROKAR_LIPOPROTEIN"/>
    <property type="match status" value="1"/>
</dbReference>
<evidence type="ECO:0000313" key="2">
    <source>
        <dbReference type="EMBL" id="MDC3980301.1"/>
    </source>
</evidence>
<dbReference type="InterPro" id="IPR010620">
    <property type="entry name" value="SBBP_repeat"/>
</dbReference>
<dbReference type="Gene3D" id="2.80.10.50">
    <property type="match status" value="1"/>
</dbReference>
<keyword evidence="3" id="KW-1185">Reference proteome</keyword>
<dbReference type="EMBL" id="JAGTJJ010000002">
    <property type="protein sequence ID" value="MDC3980301.1"/>
    <property type="molecule type" value="Genomic_DNA"/>
</dbReference>
<comment type="caution">
    <text evidence="2">The sequence shown here is derived from an EMBL/GenBank/DDBJ whole genome shotgun (WGS) entry which is preliminary data.</text>
</comment>
<dbReference type="Proteomes" id="UP001151081">
    <property type="component" value="Unassembled WGS sequence"/>
</dbReference>
<evidence type="ECO:0000313" key="3">
    <source>
        <dbReference type="Proteomes" id="UP001151081"/>
    </source>
</evidence>
<accession>A0A9X4AQF7</accession>
<dbReference type="InterPro" id="IPR052918">
    <property type="entry name" value="Motility_Chemotaxis_Reg"/>
</dbReference>
<dbReference type="SUPFAM" id="SSF101898">
    <property type="entry name" value="NHL repeat"/>
    <property type="match status" value="1"/>
</dbReference>
<feature type="chain" id="PRO_5040964456" evidence="1">
    <location>
        <begin position="24"/>
        <end position="494"/>
    </location>
</feature>
<feature type="signal peptide" evidence="1">
    <location>
        <begin position="1"/>
        <end position="23"/>
    </location>
</feature>
<dbReference type="PANTHER" id="PTHR35580:SF1">
    <property type="entry name" value="PHYTASE-LIKE DOMAIN-CONTAINING PROTEIN"/>
    <property type="match status" value="1"/>
</dbReference>
<organism evidence="2 3">
    <name type="scientific">Polyangium jinanense</name>
    <dbReference type="NCBI Taxonomy" id="2829994"/>
    <lineage>
        <taxon>Bacteria</taxon>
        <taxon>Pseudomonadati</taxon>
        <taxon>Myxococcota</taxon>
        <taxon>Polyangia</taxon>
        <taxon>Polyangiales</taxon>
        <taxon>Polyangiaceae</taxon>
        <taxon>Polyangium</taxon>
    </lineage>
</organism>
<evidence type="ECO:0000256" key="1">
    <source>
        <dbReference type="SAM" id="SignalP"/>
    </source>
</evidence>
<sequence>MKRTNLARLGIALAMMIASFGCAAPDAVPGDGGGNTGPTTGPGGPSTVVGTDVAWAQTFGDAAATAQRARDVSFDPQSNTLAVTVEFNVALDVPGLPMTPLMTSGGTDVLVLRYPADGSSVPLWGARVGGTGEQASVSAAIDVAGNVVVAGAFQGNLDLAGTQLNAAGVDVFLAKLDPQGTPLWVKQFGDGDIQIATDVAVDDEGNIIVVGYAKGAIDFGLGPVTPLSDQDLFVAKFDPAGTNVWALRPGRAADLDYRNPTIAVTHVGEGKVAVTGGSEGLLAFPPLALAPKGAGDAFLVVIDAEGKGVWGESYGVMGTRQRGYSVAAGRAGEVVMTGDMSGTVSFGGVDLESGGGADMFVALYDPAGKHRWSRRFGGAATQSGRGVAIDGDGNVLVTGLYAGALEFFGENAFVNVDVVDSAWDGFASKLDPTGKVVWAMSLSGPQQQVPASIAALSDGSAVVSGWYETELSPSGSQALPGTGDADGFILSLAP</sequence>